<feature type="compositionally biased region" description="Low complexity" evidence="1">
    <location>
        <begin position="470"/>
        <end position="481"/>
    </location>
</feature>
<organism evidence="2 3">
    <name type="scientific">Ralstonia solanacearum (strain Po82)</name>
    <dbReference type="NCBI Taxonomy" id="1031711"/>
    <lineage>
        <taxon>Bacteria</taxon>
        <taxon>Pseudomonadati</taxon>
        <taxon>Pseudomonadota</taxon>
        <taxon>Betaproteobacteria</taxon>
        <taxon>Burkholderiales</taxon>
        <taxon>Burkholderiaceae</taxon>
        <taxon>Ralstonia</taxon>
        <taxon>Ralstonia solanacearum species complex</taxon>
    </lineage>
</organism>
<evidence type="ECO:0000313" key="3">
    <source>
        <dbReference type="Proteomes" id="UP000007953"/>
    </source>
</evidence>
<evidence type="ECO:0000313" key="2">
    <source>
        <dbReference type="EMBL" id="AEG70798.1"/>
    </source>
</evidence>
<dbReference type="InterPro" id="IPR049928">
    <property type="entry name" value="XopP-like"/>
</dbReference>
<accession>F6G847</accession>
<protein>
    <submittedName>
        <fullName evidence="2">Type III effector protein</fullName>
    </submittedName>
</protein>
<feature type="region of interest" description="Disordered" evidence="1">
    <location>
        <begin position="431"/>
        <end position="488"/>
    </location>
</feature>
<geneLocation type="plasmid" evidence="3"/>
<dbReference type="Proteomes" id="UP000007953">
    <property type="component" value="Plasmid megaplasmid"/>
</dbReference>
<feature type="region of interest" description="Disordered" evidence="1">
    <location>
        <begin position="43"/>
        <end position="67"/>
    </location>
</feature>
<dbReference type="AlphaFoldDB" id="F6G847"/>
<feature type="region of interest" description="Disordered" evidence="1">
    <location>
        <begin position="129"/>
        <end position="148"/>
    </location>
</feature>
<proteinExistence type="predicted"/>
<sequence>MYFCARAASRGTACRHAIAAVSRAKSVHREDIMLRGRVDERNIRAPASPAAPPASIDSERVVSPPVGGRQAVRPAALADLAKAPVASASANAAGGLLRRAALPTAPDDPGVVLNKALDCVAAWKASVAGEQDPQGTVRSPEEEVQSAGPVMASAWTGLNALATLKMQGRTTDSYADQTEVLLLVVLAKASNVVLNVRDNQLRAQWSQLRAVQADTAETESGTAEDPEPDFDFDQLPRWLVDLQQVRDGLDEIMTRFKSSGSSTAVRAGLQQIMPAITVEQSFCRTAMQAAHGIIISDRAGWLLMLAEWKALPDVVTRVRELRQACHHRRPEVAVASSVLEAEADESWMRRRPGAQSEDRPTLQELHQHHEVLQDYGRQLDLVGRDMCLDAAAMIEMNDADGLWQCMMDIAHSIAGYQEGLEALCRAAGSVRPARVEPPPQPAAERPPAEPARPSGSARRTHGKPGKRPGAAAATVPATRPAPVDKRTDTQKTADTLLKQYRIDRNTVSQFDGDLIRVAQSLGRDTRTLQRELADPRRDAAMTADYLRSAVRDWLGDTEKIGLLRDAAAALSQKDARVGQLTGRIKALERIGRQLDTMEADLLKGDACPRAPHLKRLLNAKENQIRFVSQPARLPAETRNDRLGTLFEMRIGLKPLSDGRRVAPWVVHIHTREPTTADALSTMPSGNFAAVHLKTDWEKNLGPRWEAVMRALGYPEAKVHRGPIGTELLGQLFARVKLPAAG</sequence>
<dbReference type="KEGG" id="rsn:RSPO_m00157"/>
<dbReference type="HOGENOM" id="CLU_021634_0_0_4"/>
<evidence type="ECO:0000256" key="1">
    <source>
        <dbReference type="SAM" id="MobiDB-lite"/>
    </source>
</evidence>
<dbReference type="EMBL" id="CP002820">
    <property type="protein sequence ID" value="AEG70798.1"/>
    <property type="molecule type" value="Genomic_DNA"/>
</dbReference>
<keyword evidence="2" id="KW-0614">Plasmid</keyword>
<dbReference type="PATRIC" id="fig|1031711.3.peg.3422"/>
<dbReference type="NCBIfam" id="NF041354">
    <property type="entry name" value="XopP"/>
    <property type="match status" value="1"/>
</dbReference>
<reference evidence="2 3" key="1">
    <citation type="journal article" date="2011" name="J. Bacteriol.">
        <title>Complete genome sequence of the plant pathogen Ralstonia solanacearum strain Po82.</title>
        <authorList>
            <person name="Xu J."/>
            <person name="Zheng H.J."/>
            <person name="Liu L."/>
            <person name="Pan Z.C."/>
            <person name="Prior P."/>
            <person name="Tang B."/>
            <person name="Xu J.S."/>
            <person name="Zhang H."/>
            <person name="Tian Q."/>
            <person name="Zhang L.Q."/>
            <person name="Feng J."/>
        </authorList>
    </citation>
    <scope>NUCLEOTIDE SEQUENCE [LARGE SCALE GENOMIC DNA]</scope>
    <source>
        <strain evidence="3">Po82</strain>
    </source>
</reference>
<name>F6G847_RALS8</name>
<gene>
    <name evidence="2" type="ordered locus">RSPO_m00157</name>
</gene>